<dbReference type="EnsemblProtists" id="EOD04224">
    <property type="protein sequence ID" value="EOD04224"/>
    <property type="gene ID" value="EMIHUDRAFT_107836"/>
</dbReference>
<name>A0A0D3HYY9_EMIH1</name>
<dbReference type="Pfam" id="PF00271">
    <property type="entry name" value="Helicase_C"/>
    <property type="match status" value="1"/>
</dbReference>
<dbReference type="KEGG" id="ehx:EMIHUDRAFT_107836"/>
<dbReference type="AlphaFoldDB" id="A0A0D3HYY9"/>
<dbReference type="InterPro" id="IPR005114">
    <property type="entry name" value="Helicase_assoc"/>
</dbReference>
<organism evidence="2 3">
    <name type="scientific">Emiliania huxleyi (strain CCMP1516)</name>
    <dbReference type="NCBI Taxonomy" id="280463"/>
    <lineage>
        <taxon>Eukaryota</taxon>
        <taxon>Haptista</taxon>
        <taxon>Haptophyta</taxon>
        <taxon>Prymnesiophyceae</taxon>
        <taxon>Isochrysidales</taxon>
        <taxon>Noelaerhabdaceae</taxon>
        <taxon>Emiliania</taxon>
    </lineage>
</organism>
<dbReference type="HOGENOM" id="CLU_009677_0_0_1"/>
<accession>A0A0D3HYY9</accession>
<keyword evidence="3" id="KW-1185">Reference proteome</keyword>
<dbReference type="GO" id="GO:0016787">
    <property type="term" value="F:hydrolase activity"/>
    <property type="evidence" value="ECO:0007669"/>
    <property type="project" value="InterPro"/>
</dbReference>
<evidence type="ECO:0000313" key="2">
    <source>
        <dbReference type="EnsemblProtists" id="EOD04224"/>
    </source>
</evidence>
<dbReference type="OMA" id="HEHGHTA"/>
<dbReference type="InterPro" id="IPR001650">
    <property type="entry name" value="Helicase_C-like"/>
</dbReference>
<dbReference type="Proteomes" id="UP000013827">
    <property type="component" value="Unassembled WGS sequence"/>
</dbReference>
<protein>
    <recommendedName>
        <fullName evidence="1">Helicase C-terminal domain-containing protein</fullName>
    </recommendedName>
</protein>
<dbReference type="Pfam" id="PF03457">
    <property type="entry name" value="HA"/>
    <property type="match status" value="6"/>
</dbReference>
<dbReference type="PROSITE" id="PS51194">
    <property type="entry name" value="HELICASE_CTER"/>
    <property type="match status" value="1"/>
</dbReference>
<dbReference type="Gene3D" id="3.40.50.300">
    <property type="entry name" value="P-loop containing nucleotide triphosphate hydrolases"/>
    <property type="match status" value="2"/>
</dbReference>
<dbReference type="RefSeq" id="XP_005756653.1">
    <property type="nucleotide sequence ID" value="XM_005756596.1"/>
</dbReference>
<feature type="domain" description="Helicase C-terminal" evidence="1">
    <location>
        <begin position="228"/>
        <end position="396"/>
    </location>
</feature>
<dbReference type="eggNOG" id="ENOG502S8XU">
    <property type="taxonomic scope" value="Eukaryota"/>
</dbReference>
<dbReference type="InterPro" id="IPR027417">
    <property type="entry name" value="P-loop_NTPase"/>
</dbReference>
<proteinExistence type="predicted"/>
<dbReference type="InterPro" id="IPR006935">
    <property type="entry name" value="Helicase/UvrB_N"/>
</dbReference>
<evidence type="ECO:0000259" key="1">
    <source>
        <dbReference type="PROSITE" id="PS51194"/>
    </source>
</evidence>
<dbReference type="SUPFAM" id="SSF52540">
    <property type="entry name" value="P-loop containing nucleoside triphosphate hydrolases"/>
    <property type="match status" value="1"/>
</dbReference>
<dbReference type="Pfam" id="PF04851">
    <property type="entry name" value="ResIII"/>
    <property type="match status" value="1"/>
</dbReference>
<dbReference type="PANTHER" id="PTHR33418">
    <property type="entry name" value="HELICASE-ASSOCIATED"/>
    <property type="match status" value="1"/>
</dbReference>
<dbReference type="GeneID" id="17250372"/>
<dbReference type="PANTHER" id="PTHR33418:SF1">
    <property type="entry name" value="HELICASE-ASSOCIATED DOMAIN-CONTAINING PROTEIN"/>
    <property type="match status" value="1"/>
</dbReference>
<dbReference type="SMART" id="SM00490">
    <property type="entry name" value="HELICc"/>
    <property type="match status" value="1"/>
</dbReference>
<dbReference type="Gene3D" id="6.10.140.530">
    <property type="match status" value="6"/>
</dbReference>
<reference evidence="2" key="2">
    <citation type="submission" date="2024-10" db="UniProtKB">
        <authorList>
            <consortium name="EnsemblProtists"/>
        </authorList>
    </citation>
    <scope>IDENTIFICATION</scope>
</reference>
<dbReference type="GO" id="GO:0005524">
    <property type="term" value="F:ATP binding"/>
    <property type="evidence" value="ECO:0007669"/>
    <property type="project" value="InterPro"/>
</dbReference>
<evidence type="ECO:0000313" key="3">
    <source>
        <dbReference type="Proteomes" id="UP000013827"/>
    </source>
</evidence>
<reference evidence="3" key="1">
    <citation type="journal article" date="2013" name="Nature">
        <title>Pan genome of the phytoplankton Emiliania underpins its global distribution.</title>
        <authorList>
            <person name="Read B.A."/>
            <person name="Kegel J."/>
            <person name="Klute M.J."/>
            <person name="Kuo A."/>
            <person name="Lefebvre S.C."/>
            <person name="Maumus F."/>
            <person name="Mayer C."/>
            <person name="Miller J."/>
            <person name="Monier A."/>
            <person name="Salamov A."/>
            <person name="Young J."/>
            <person name="Aguilar M."/>
            <person name="Claverie J.M."/>
            <person name="Frickenhaus S."/>
            <person name="Gonzalez K."/>
            <person name="Herman E.K."/>
            <person name="Lin Y.C."/>
            <person name="Napier J."/>
            <person name="Ogata H."/>
            <person name="Sarno A.F."/>
            <person name="Shmutz J."/>
            <person name="Schroeder D."/>
            <person name="de Vargas C."/>
            <person name="Verret F."/>
            <person name="von Dassow P."/>
            <person name="Valentin K."/>
            <person name="Van de Peer Y."/>
            <person name="Wheeler G."/>
            <person name="Dacks J.B."/>
            <person name="Delwiche C.F."/>
            <person name="Dyhrman S.T."/>
            <person name="Glockner G."/>
            <person name="John U."/>
            <person name="Richards T."/>
            <person name="Worden A.Z."/>
            <person name="Zhang X."/>
            <person name="Grigoriev I.V."/>
            <person name="Allen A.E."/>
            <person name="Bidle K."/>
            <person name="Borodovsky M."/>
            <person name="Bowler C."/>
            <person name="Brownlee C."/>
            <person name="Cock J.M."/>
            <person name="Elias M."/>
            <person name="Gladyshev V.N."/>
            <person name="Groth M."/>
            <person name="Guda C."/>
            <person name="Hadaegh A."/>
            <person name="Iglesias-Rodriguez M.D."/>
            <person name="Jenkins J."/>
            <person name="Jones B.M."/>
            <person name="Lawson T."/>
            <person name="Leese F."/>
            <person name="Lindquist E."/>
            <person name="Lobanov A."/>
            <person name="Lomsadze A."/>
            <person name="Malik S.B."/>
            <person name="Marsh M.E."/>
            <person name="Mackinder L."/>
            <person name="Mock T."/>
            <person name="Mueller-Roeber B."/>
            <person name="Pagarete A."/>
            <person name="Parker M."/>
            <person name="Probert I."/>
            <person name="Quesneville H."/>
            <person name="Raines C."/>
            <person name="Rensing S.A."/>
            <person name="Riano-Pachon D.M."/>
            <person name="Richier S."/>
            <person name="Rokitta S."/>
            <person name="Shiraiwa Y."/>
            <person name="Soanes D.M."/>
            <person name="van der Giezen M."/>
            <person name="Wahlund T.M."/>
            <person name="Williams B."/>
            <person name="Wilson W."/>
            <person name="Wolfe G."/>
            <person name="Wurch L.L."/>
        </authorList>
    </citation>
    <scope>NUCLEOTIDE SEQUENCE</scope>
</reference>
<dbReference type="PaxDb" id="2903-EOD04224"/>
<dbReference type="GO" id="GO:0003677">
    <property type="term" value="F:DNA binding"/>
    <property type="evidence" value="ECO:0007669"/>
    <property type="project" value="InterPro"/>
</dbReference>
<sequence>MASVPVLVSTLTWCTPFVRRATVMSSPVCDFRSSRSGDYSQNTGRWSCGPLDGLRSLAVCSSTSVPRAVLPRSTDTDAIATFLRETEGAPRVIFCTYHSADRVGAALREVGAAADLLVCDEAHRCTGRTSKRFARPLFDEFLPARRRLFLTATPKLIGEKRDADGALIPAGSMDDESLFGRQVYRLSYGEAVRLGVVSPLKLVFLDVADRYAAWAAGRVSDSDTDDSDLVALCLAMLDCRRSYGVRTAFAFSSSNARAARLELVATSVLESDEFAVGRVNGSMLSDARERRLAPLRRAGEAAAPTQLVTNCRVLAEGVDLPSVDLVVFADAKQSHVDILQCMGRASRVAPGKAFGYILVPVSEEAADGGAHGRATAVLRAYAEQDAEFREALAALVSGEARAGGPLDYSEWPEALRSVLLLPDRGDVQRAAERTVATVARELIDRWERMFGLLQAFREQEGHANVPRKHVEDGEQLGGWLSRQRKLHKQGLLPGMRAQRLEAVGVVWDARAEQWERMFGLLQAFREREAHANVPDRYVEDGEKLGSWLQTQRKRYKARGWSEAERKRGKASAMSDEEVERMEALGVAWDPLAEQWERMFALLQAFKQREGHTNVPAKHVEDGEKLGVWLSDQRKRYKARGLSEAECKRLSVSAMSDGAVERLEAVGVVWDARAEQLERMFGLLQAFREREGHTNVPYRHVEDGEKLGVCLSNQRKRYQARGWSEAERKCKKASAMSDEVVERLEALGVAWDVLAEQWERMFGLLQAFREREGHANVPYRHVEDGEKLGVWLGTQRKRYQARGLSEAERKRRYASALSDEEVERLEALGVVWDVLAEQWERMFGLLQAFREREGHANVPSGHVEDGEKLGSWLSTQRKRYQARGWSEAERKGRKTSAMSDGEVERLEVVGVVWQRRGTPT</sequence>